<reference evidence="3" key="1">
    <citation type="submission" date="2021-02" db="EMBL/GenBank/DDBJ databases">
        <authorList>
            <person name="Nowell W R."/>
        </authorList>
    </citation>
    <scope>NUCLEOTIDE SEQUENCE</scope>
</reference>
<feature type="compositionally biased region" description="Low complexity" evidence="2">
    <location>
        <begin position="287"/>
        <end position="300"/>
    </location>
</feature>
<feature type="non-terminal residue" evidence="3">
    <location>
        <position position="1"/>
    </location>
</feature>
<gene>
    <name evidence="3" type="ORF">BYL167_LOCUS30902</name>
</gene>
<feature type="region of interest" description="Disordered" evidence="2">
    <location>
        <begin position="271"/>
        <end position="308"/>
    </location>
</feature>
<keyword evidence="1" id="KW-0175">Coiled coil</keyword>
<evidence type="ECO:0000256" key="1">
    <source>
        <dbReference type="SAM" id="Coils"/>
    </source>
</evidence>
<sequence>LYMAGMNGIQPSSDAFIGPQFTSEHQLILLNTEELRTKNREQLIEKLERVIQEKNASITKLEERELYLEDTLKKRNTEFRALEEQLRQFEEKTRTFEQLHQLQVHTFEKTIRDCQIENERLCEHANDLTKQLREKSNYDVINKERILTFDRIAADTQLWRQKLDSYKAAIEERDETIANLKKEINDVHKQKQTNTDFEDNSQRLQTATLQTCFLYLTSLLLLSPLTEISNKIVMHIHYALRERDNEIEHLKLTLLHVRDKLATATSLSNDNRWRSSEDIGRNSPIGKTCRSSSSKTRCTSPPVRDYSSSSALDTEYLKTKIRTLTDRLANVQQLLVQRDEQINTLKKVHDKRWLRLKHLQKQYRSLKDELQSYIDDESCQKKNNNDYFYGKVIRKNKTGCTVCDNQRRRKQIGTSKKIFKNEDDDGVWNEVTKLRRDNARLINEK</sequence>
<dbReference type="Proteomes" id="UP000681967">
    <property type="component" value="Unassembled WGS sequence"/>
</dbReference>
<evidence type="ECO:0000313" key="4">
    <source>
        <dbReference type="Proteomes" id="UP000681967"/>
    </source>
</evidence>
<organism evidence="3 4">
    <name type="scientific">Rotaria magnacalcarata</name>
    <dbReference type="NCBI Taxonomy" id="392030"/>
    <lineage>
        <taxon>Eukaryota</taxon>
        <taxon>Metazoa</taxon>
        <taxon>Spiralia</taxon>
        <taxon>Gnathifera</taxon>
        <taxon>Rotifera</taxon>
        <taxon>Eurotatoria</taxon>
        <taxon>Bdelloidea</taxon>
        <taxon>Philodinida</taxon>
        <taxon>Philodinidae</taxon>
        <taxon>Rotaria</taxon>
    </lineage>
</organism>
<dbReference type="EMBL" id="CAJOBH010052317">
    <property type="protein sequence ID" value="CAF4385000.1"/>
    <property type="molecule type" value="Genomic_DNA"/>
</dbReference>
<evidence type="ECO:0000313" key="3">
    <source>
        <dbReference type="EMBL" id="CAF4385000.1"/>
    </source>
</evidence>
<feature type="coiled-coil region" evidence="1">
    <location>
        <begin position="163"/>
        <end position="190"/>
    </location>
</feature>
<feature type="compositionally biased region" description="Basic and acidic residues" evidence="2">
    <location>
        <begin position="271"/>
        <end position="280"/>
    </location>
</feature>
<dbReference type="AlphaFoldDB" id="A0A8S2VCA5"/>
<accession>A0A8S2VCA5</accession>
<comment type="caution">
    <text evidence="3">The sequence shown here is derived from an EMBL/GenBank/DDBJ whole genome shotgun (WGS) entry which is preliminary data.</text>
</comment>
<protein>
    <submittedName>
        <fullName evidence="3">Uncharacterized protein</fullName>
    </submittedName>
</protein>
<proteinExistence type="predicted"/>
<evidence type="ECO:0000256" key="2">
    <source>
        <dbReference type="SAM" id="MobiDB-lite"/>
    </source>
</evidence>
<feature type="coiled-coil region" evidence="1">
    <location>
        <begin position="44"/>
        <end position="99"/>
    </location>
</feature>
<name>A0A8S2VCA5_9BILA</name>